<name>A0A1Z8ASP0_9FLAO</name>
<keyword evidence="1" id="KW-1133">Transmembrane helix</keyword>
<feature type="transmembrane region" description="Helical" evidence="1">
    <location>
        <begin position="154"/>
        <end position="175"/>
    </location>
</feature>
<evidence type="ECO:0000313" key="3">
    <source>
        <dbReference type="Proteomes" id="UP000196102"/>
    </source>
</evidence>
<evidence type="ECO:0000256" key="1">
    <source>
        <dbReference type="SAM" id="Phobius"/>
    </source>
</evidence>
<dbReference type="Proteomes" id="UP000196102">
    <property type="component" value="Unassembled WGS sequence"/>
</dbReference>
<organism evidence="2 3">
    <name type="scientific">Nonlabens dokdonensis</name>
    <dbReference type="NCBI Taxonomy" id="328515"/>
    <lineage>
        <taxon>Bacteria</taxon>
        <taxon>Pseudomonadati</taxon>
        <taxon>Bacteroidota</taxon>
        <taxon>Flavobacteriia</taxon>
        <taxon>Flavobacteriales</taxon>
        <taxon>Flavobacteriaceae</taxon>
        <taxon>Nonlabens</taxon>
    </lineage>
</organism>
<evidence type="ECO:0000313" key="2">
    <source>
        <dbReference type="EMBL" id="OUS13354.1"/>
    </source>
</evidence>
<protein>
    <submittedName>
        <fullName evidence="2">Uncharacterized protein</fullName>
    </submittedName>
</protein>
<keyword evidence="1" id="KW-0472">Membrane</keyword>
<proteinExistence type="predicted"/>
<gene>
    <name evidence="2" type="ORF">A9Q93_09400</name>
</gene>
<dbReference type="EMBL" id="MAAX01000145">
    <property type="protein sequence ID" value="OUS13354.1"/>
    <property type="molecule type" value="Genomic_DNA"/>
</dbReference>
<keyword evidence="1" id="KW-0812">Transmembrane</keyword>
<accession>A0A1Z8ASP0</accession>
<comment type="caution">
    <text evidence="2">The sequence shown here is derived from an EMBL/GenBank/DDBJ whole genome shotgun (WGS) entry which is preliminary data.</text>
</comment>
<dbReference type="AlphaFoldDB" id="A0A1Z8ASP0"/>
<dbReference type="RefSeq" id="WP_159259733.1">
    <property type="nucleotide sequence ID" value="NZ_MAAX01000145.1"/>
</dbReference>
<reference evidence="3" key="1">
    <citation type="journal article" date="2017" name="Proc. Natl. Acad. Sci. U.S.A.">
        <title>Simulation of Deepwater Horizon oil plume reveals substrate specialization within a complex community of hydrocarbon-degraders.</title>
        <authorList>
            <person name="Hu P."/>
            <person name="Dubinsky E.A."/>
            <person name="Probst A.J."/>
            <person name="Wang J."/>
            <person name="Sieber C.M.K."/>
            <person name="Tom L.M."/>
            <person name="Gardinali P."/>
            <person name="Banfield J.F."/>
            <person name="Atlas R.M."/>
            <person name="Andersen G.L."/>
        </authorList>
    </citation>
    <scope>NUCLEOTIDE SEQUENCE [LARGE SCALE GENOMIC DNA]</scope>
</reference>
<sequence>MTNTFGLTDYDVYDDGDYDNFRRGRRKIRRQRRKARRIARRAPNRRIKIAPRRKILRRPPIVKGRPRPIRKKKVVRKKLPSKVPVSILIPKGTPIKTKLPSKPIFKPTLIKKGKPISKDQKVTKAQIASLQVPATVEKAAAEKAMKSDGKTAKVVKIIAIVGVTGAVGFGIYKYIQIKKKSNGHTGANKGK</sequence>